<feature type="domain" description="C-type lectin" evidence="2">
    <location>
        <begin position="8"/>
        <end position="110"/>
    </location>
</feature>
<comment type="caution">
    <text evidence="3">The sequence shown here is derived from an EMBL/GenBank/DDBJ whole genome shotgun (WGS) entry which is preliminary data.</text>
</comment>
<evidence type="ECO:0000313" key="4">
    <source>
        <dbReference type="Proteomes" id="UP001634394"/>
    </source>
</evidence>
<keyword evidence="4" id="KW-1185">Reference proteome</keyword>
<proteinExistence type="predicted"/>
<dbReference type="InterPro" id="IPR016187">
    <property type="entry name" value="CTDL_fold"/>
</dbReference>
<gene>
    <name evidence="3" type="ORF">ACJMK2_004944</name>
</gene>
<feature type="region of interest" description="Disordered" evidence="1">
    <location>
        <begin position="177"/>
        <end position="211"/>
    </location>
</feature>
<dbReference type="Gene3D" id="3.10.100.10">
    <property type="entry name" value="Mannose-Binding Protein A, subunit A"/>
    <property type="match status" value="1"/>
</dbReference>
<name>A0ABD3VP85_SINWO</name>
<dbReference type="Pfam" id="PF00059">
    <property type="entry name" value="Lectin_C"/>
    <property type="match status" value="1"/>
</dbReference>
<dbReference type="InterPro" id="IPR001304">
    <property type="entry name" value="C-type_lectin-like"/>
</dbReference>
<protein>
    <recommendedName>
        <fullName evidence="2">C-type lectin domain-containing protein</fullName>
    </recommendedName>
</protein>
<evidence type="ECO:0000259" key="2">
    <source>
        <dbReference type="PROSITE" id="PS50041"/>
    </source>
</evidence>
<reference evidence="3 4" key="1">
    <citation type="submission" date="2024-11" db="EMBL/GenBank/DDBJ databases">
        <title>Chromosome-level genome assembly of the freshwater bivalve Anodonta woodiana.</title>
        <authorList>
            <person name="Chen X."/>
        </authorList>
    </citation>
    <scope>NUCLEOTIDE SEQUENCE [LARGE SCALE GENOMIC DNA]</scope>
    <source>
        <strain evidence="3">MN2024</strain>
        <tissue evidence="3">Gills</tissue>
    </source>
</reference>
<dbReference type="InterPro" id="IPR016186">
    <property type="entry name" value="C-type_lectin-like/link_sf"/>
</dbReference>
<evidence type="ECO:0000256" key="1">
    <source>
        <dbReference type="SAM" id="MobiDB-lite"/>
    </source>
</evidence>
<evidence type="ECO:0000313" key="3">
    <source>
        <dbReference type="EMBL" id="KAL3863176.1"/>
    </source>
</evidence>
<dbReference type="EMBL" id="JBJQND010000010">
    <property type="protein sequence ID" value="KAL3863176.1"/>
    <property type="molecule type" value="Genomic_DNA"/>
</dbReference>
<accession>A0ABD3VP85</accession>
<dbReference type="CDD" id="cd00037">
    <property type="entry name" value="CLECT"/>
    <property type="match status" value="1"/>
</dbReference>
<sequence>MTGWPDSTWSDARVQCKTLQADLAVFNDHNMPLTRSPFLVSHLNLTEHWIGMRYNTTLGNFTWLDGDTVSFVNATVGGPDATCGAVSVSGAGLILPKRDDCNKKKGFICELAFFEDTSSSSSNTGASVLTGTYSSNSGKNLGRGFFPDTDITAGSARNGVFYSCNHQISHTSICTQNNQISGDTSQSSDGGNPTNRNANVSSRTEGTIMTPKPTSLTMLLKAANIINTSTKFSTQDSMILTTIEEFISTHKRNSISNANNDTNDLQLTTNSNSDSFPYSDYVTAYEDLDSSSNDKLNVSITTSAQHPPLFSNKALFTPQANGLININVTTQMPQASVMTINVTLSQNATPHTTTVNDSSTSLTIHDVAGGTTAIVLPTLDHDGNSSSPVYVPDRSLKSPTEKFQRCLTLGSSLKLSCLHQEIFPFERLCGKDQAFSEYVDELTNSSSYVNETIEIPTTVFSKLSETIERMMANVGSRGFFYTLPKLEVFMASQSPQSITSFQFEGSIPNTIVNILSLEDSSPTAMIGGN</sequence>
<organism evidence="3 4">
    <name type="scientific">Sinanodonta woodiana</name>
    <name type="common">Chinese pond mussel</name>
    <name type="synonym">Anodonta woodiana</name>
    <dbReference type="NCBI Taxonomy" id="1069815"/>
    <lineage>
        <taxon>Eukaryota</taxon>
        <taxon>Metazoa</taxon>
        <taxon>Spiralia</taxon>
        <taxon>Lophotrochozoa</taxon>
        <taxon>Mollusca</taxon>
        <taxon>Bivalvia</taxon>
        <taxon>Autobranchia</taxon>
        <taxon>Heteroconchia</taxon>
        <taxon>Palaeoheterodonta</taxon>
        <taxon>Unionida</taxon>
        <taxon>Unionoidea</taxon>
        <taxon>Unionidae</taxon>
        <taxon>Unioninae</taxon>
        <taxon>Sinanodonta</taxon>
    </lineage>
</organism>
<dbReference type="AlphaFoldDB" id="A0ABD3VP85"/>
<dbReference type="SUPFAM" id="SSF56436">
    <property type="entry name" value="C-type lectin-like"/>
    <property type="match status" value="1"/>
</dbReference>
<dbReference type="PROSITE" id="PS50041">
    <property type="entry name" value="C_TYPE_LECTIN_2"/>
    <property type="match status" value="1"/>
</dbReference>
<dbReference type="Proteomes" id="UP001634394">
    <property type="component" value="Unassembled WGS sequence"/>
</dbReference>